<evidence type="ECO:0000256" key="2">
    <source>
        <dbReference type="RuleBase" id="RU003749"/>
    </source>
</evidence>
<dbReference type="Gene3D" id="3.30.750.24">
    <property type="entry name" value="STAS domain"/>
    <property type="match status" value="1"/>
</dbReference>
<dbReference type="AlphaFoldDB" id="A0A8J3WAW7"/>
<dbReference type="NCBIfam" id="TIGR00377">
    <property type="entry name" value="ant_ant_sig"/>
    <property type="match status" value="1"/>
</dbReference>
<dbReference type="Pfam" id="PF01740">
    <property type="entry name" value="STAS"/>
    <property type="match status" value="1"/>
</dbReference>
<dbReference type="GO" id="GO:0043856">
    <property type="term" value="F:anti-sigma factor antagonist activity"/>
    <property type="evidence" value="ECO:0007669"/>
    <property type="project" value="InterPro"/>
</dbReference>
<evidence type="ECO:0000256" key="3">
    <source>
        <dbReference type="SAM" id="MobiDB-lite"/>
    </source>
</evidence>
<dbReference type="Proteomes" id="UP000655044">
    <property type="component" value="Unassembled WGS sequence"/>
</dbReference>
<evidence type="ECO:0000313" key="6">
    <source>
        <dbReference type="Proteomes" id="UP000655044"/>
    </source>
</evidence>
<feature type="domain" description="STAS" evidence="4">
    <location>
        <begin position="4"/>
        <end position="116"/>
    </location>
</feature>
<keyword evidence="6" id="KW-1185">Reference proteome</keyword>
<sequence length="149" mass="15462">MNILRMTTRHADGHALVTVAGELDITTRPELCARVEHILGTRPGTLVLDLGAVTFIDARGLSALVVLRRHAVEMGTSLLLARVSPPVRSILGMTGLSESFPVSAEAAAVRSAFARPEPGEGGPYGRGDADGDFARSGLPPAAGGHSLES</sequence>
<comment type="caution">
    <text evidence="5">The sequence shown here is derived from an EMBL/GenBank/DDBJ whole genome shotgun (WGS) entry which is preliminary data.</text>
</comment>
<dbReference type="InterPro" id="IPR036513">
    <property type="entry name" value="STAS_dom_sf"/>
</dbReference>
<evidence type="ECO:0000259" key="4">
    <source>
        <dbReference type="PROSITE" id="PS50801"/>
    </source>
</evidence>
<feature type="region of interest" description="Disordered" evidence="3">
    <location>
        <begin position="112"/>
        <end position="149"/>
    </location>
</feature>
<dbReference type="PANTHER" id="PTHR33495:SF2">
    <property type="entry name" value="ANTI-SIGMA FACTOR ANTAGONIST TM_1081-RELATED"/>
    <property type="match status" value="1"/>
</dbReference>
<proteinExistence type="inferred from homology"/>
<dbReference type="PANTHER" id="PTHR33495">
    <property type="entry name" value="ANTI-SIGMA FACTOR ANTAGONIST TM_1081-RELATED-RELATED"/>
    <property type="match status" value="1"/>
</dbReference>
<dbReference type="InterPro" id="IPR002645">
    <property type="entry name" value="STAS_dom"/>
</dbReference>
<gene>
    <name evidence="5" type="ORF">Pro02_09430</name>
</gene>
<accession>A0A8J3WAW7</accession>
<reference evidence="5" key="1">
    <citation type="submission" date="2021-01" db="EMBL/GenBank/DDBJ databases">
        <title>Whole genome shotgun sequence of Planobispora rosea NBRC 15558.</title>
        <authorList>
            <person name="Komaki H."/>
            <person name="Tamura T."/>
        </authorList>
    </citation>
    <scope>NUCLEOTIDE SEQUENCE</scope>
    <source>
        <strain evidence="5">NBRC 15558</strain>
    </source>
</reference>
<evidence type="ECO:0000313" key="5">
    <source>
        <dbReference type="EMBL" id="GIH82535.1"/>
    </source>
</evidence>
<organism evidence="5 6">
    <name type="scientific">Planobispora rosea</name>
    <dbReference type="NCBI Taxonomy" id="35762"/>
    <lineage>
        <taxon>Bacteria</taxon>
        <taxon>Bacillati</taxon>
        <taxon>Actinomycetota</taxon>
        <taxon>Actinomycetes</taxon>
        <taxon>Streptosporangiales</taxon>
        <taxon>Streptosporangiaceae</taxon>
        <taxon>Planobispora</taxon>
    </lineage>
</organism>
<dbReference type="CDD" id="cd07043">
    <property type="entry name" value="STAS_anti-anti-sigma_factors"/>
    <property type="match status" value="1"/>
</dbReference>
<name>A0A8J3WAW7_PLARO</name>
<dbReference type="OrthoDB" id="9793697at2"/>
<dbReference type="SUPFAM" id="SSF52091">
    <property type="entry name" value="SpoIIaa-like"/>
    <property type="match status" value="1"/>
</dbReference>
<evidence type="ECO:0000256" key="1">
    <source>
        <dbReference type="ARBA" id="ARBA00009013"/>
    </source>
</evidence>
<protein>
    <recommendedName>
        <fullName evidence="2">Anti-sigma factor antagonist</fullName>
    </recommendedName>
</protein>
<dbReference type="InterPro" id="IPR003658">
    <property type="entry name" value="Anti-sigma_ant"/>
</dbReference>
<comment type="similarity">
    <text evidence="1 2">Belongs to the anti-sigma-factor antagonist family.</text>
</comment>
<dbReference type="PROSITE" id="PS50801">
    <property type="entry name" value="STAS"/>
    <property type="match status" value="1"/>
</dbReference>
<dbReference type="EMBL" id="BOOI01000008">
    <property type="protein sequence ID" value="GIH82535.1"/>
    <property type="molecule type" value="Genomic_DNA"/>
</dbReference>